<evidence type="ECO:0000256" key="7">
    <source>
        <dbReference type="ARBA" id="ARBA00023237"/>
    </source>
</evidence>
<evidence type="ECO:0000259" key="11">
    <source>
        <dbReference type="Pfam" id="PF07715"/>
    </source>
</evidence>
<dbReference type="SUPFAM" id="SSF56935">
    <property type="entry name" value="Porins"/>
    <property type="match status" value="1"/>
</dbReference>
<evidence type="ECO:0000256" key="3">
    <source>
        <dbReference type="ARBA" id="ARBA00022452"/>
    </source>
</evidence>
<keyword evidence="3 8" id="KW-1134">Transmembrane beta strand</keyword>
<evidence type="ECO:0000313" key="12">
    <source>
        <dbReference type="EMBL" id="QTL35393.1"/>
    </source>
</evidence>
<dbReference type="Pfam" id="PF00593">
    <property type="entry name" value="TonB_dep_Rec_b-barrel"/>
    <property type="match status" value="1"/>
</dbReference>
<dbReference type="EMBL" id="CP072425">
    <property type="protein sequence ID" value="QTL35393.1"/>
    <property type="molecule type" value="Genomic_DNA"/>
</dbReference>
<name>A0ABX7V3D3_9GAMM</name>
<evidence type="ECO:0000256" key="8">
    <source>
        <dbReference type="PROSITE-ProRule" id="PRU01360"/>
    </source>
</evidence>
<keyword evidence="13" id="KW-1185">Reference proteome</keyword>
<keyword evidence="5 9" id="KW-0798">TonB box</keyword>
<evidence type="ECO:0000256" key="1">
    <source>
        <dbReference type="ARBA" id="ARBA00004571"/>
    </source>
</evidence>
<protein>
    <submittedName>
        <fullName evidence="12">TonB-dependent receptor</fullName>
    </submittedName>
</protein>
<feature type="domain" description="TonB-dependent receptor plug" evidence="11">
    <location>
        <begin position="87"/>
        <end position="194"/>
    </location>
</feature>
<keyword evidence="4 8" id="KW-0812">Transmembrane</keyword>
<organism evidence="12 13">
    <name type="scientific">Pseudoalteromonas viridis</name>
    <dbReference type="NCBI Taxonomy" id="339617"/>
    <lineage>
        <taxon>Bacteria</taxon>
        <taxon>Pseudomonadati</taxon>
        <taxon>Pseudomonadota</taxon>
        <taxon>Gammaproteobacteria</taxon>
        <taxon>Alteromonadales</taxon>
        <taxon>Pseudoalteromonadaceae</taxon>
        <taxon>Pseudoalteromonas</taxon>
    </lineage>
</organism>
<evidence type="ECO:0000256" key="6">
    <source>
        <dbReference type="ARBA" id="ARBA00023136"/>
    </source>
</evidence>
<dbReference type="Gene3D" id="2.170.130.10">
    <property type="entry name" value="TonB-dependent receptor, plug domain"/>
    <property type="match status" value="1"/>
</dbReference>
<gene>
    <name evidence="12" type="ORF">J5X90_18090</name>
</gene>
<dbReference type="InterPro" id="IPR039426">
    <property type="entry name" value="TonB-dep_rcpt-like"/>
</dbReference>
<evidence type="ECO:0000256" key="2">
    <source>
        <dbReference type="ARBA" id="ARBA00022448"/>
    </source>
</evidence>
<proteinExistence type="inferred from homology"/>
<evidence type="ECO:0000256" key="5">
    <source>
        <dbReference type="ARBA" id="ARBA00023077"/>
    </source>
</evidence>
<comment type="similarity">
    <text evidence="8 9">Belongs to the TonB-dependent receptor family.</text>
</comment>
<dbReference type="Gene3D" id="2.40.170.20">
    <property type="entry name" value="TonB-dependent receptor, beta-barrel domain"/>
    <property type="match status" value="1"/>
</dbReference>
<dbReference type="PANTHER" id="PTHR47234:SF2">
    <property type="entry name" value="TONB-DEPENDENT RECEPTOR"/>
    <property type="match status" value="1"/>
</dbReference>
<evidence type="ECO:0000259" key="10">
    <source>
        <dbReference type="Pfam" id="PF00593"/>
    </source>
</evidence>
<keyword evidence="7 8" id="KW-0998">Cell outer membrane</keyword>
<dbReference type="PANTHER" id="PTHR47234">
    <property type="match status" value="1"/>
</dbReference>
<dbReference type="RefSeq" id="WP_209052289.1">
    <property type="nucleotide sequence ID" value="NZ_CP072425.1"/>
</dbReference>
<accession>A0ABX7V3D3</accession>
<dbReference type="PROSITE" id="PS52016">
    <property type="entry name" value="TONB_DEPENDENT_REC_3"/>
    <property type="match status" value="1"/>
</dbReference>
<dbReference type="InterPro" id="IPR037066">
    <property type="entry name" value="Plug_dom_sf"/>
</dbReference>
<keyword evidence="2 8" id="KW-0813">Transport</keyword>
<sequence length="975" mass="106807">MAKSVFTCCPYKSKKIHKNKALKKYLKPGRKQMLNSKISKAVRLALMYGAVSATAFAANAEEAEEKIEKIEVTGSSIKGTDLAGALPIDIIGEADIKATGVTSVPDLVAQIPSMQGFTTPVSSVGGGGGGTATASLRGIGEQYTLVLLNGRRLAPSGSGNSIDLNSIPLAAVERVEVLTDGASALYGSDAIAGVINFILKDEVDGTTISARTDRPKDGAESVNFSITTGLGDFDRDGYSLVASVSYDTKDPLRSKDRDFAKTGFLEFTHNNQQYYSINGSSNSIPGNAFVTVEDGGERNVLAYTPYTRGEGNGSCAPDTAFSPGDTFCSFDYTSTLEIYPEDERLAFMLQGEAAITDDIKAFSTLSYTDYVLTSRIAPNPTGNINIGTESVLFDKYVKPELEKEGISADNVTRFQGRWRALPGGNRTTEWATDSLNTIVGLEGVILDNIDFNTAVVYSRSEREQTFLDGYFYADKFVESIQSGAVDIFLPNDQFVANDGAVSALNDAKYINLEDTTKTESLSIDFRASQPLFELPAGEVYIGYGADYRTNTFESIRSEANKSDERFGDGGGDFDYSLERSTYGVFTEFQIPVLDDLSFNLALRYDNIGAVEDKFAGGDVNKSENDTTYKLSFRYSATDNLVLRGSIGTGFKAASLLQIAEPESAFGVTTSDYTCPLASSDPRAEFCPPGSLQYQRFNLGSDSLKPETSEQSSIGFVYSPTTDFSLELDYWQVNIEDMVERPDQDYMFANPQIFDKRFVIRTDRSDPTNQLLSVITAPINIGESKSAGFDWKMTLNNELSFGDLKTMVQGTYMDRSEYTLAGVVPFEWRSSLGKYGTDQEVVFRNIINIQNTLTHGDFAHTLRIKYKSGWKDAATNVGIGTVANAATETYYNKDGEELTRFATTNVQLSVPSHTTVDYKIDYRGFENTNITLGVNNLFDKEPPFSLGDPEGHLVGYEGRYYDQLLRTVYLSVDYTF</sequence>
<dbReference type="Proteomes" id="UP000665025">
    <property type="component" value="Chromosome 1"/>
</dbReference>
<evidence type="ECO:0000256" key="4">
    <source>
        <dbReference type="ARBA" id="ARBA00022692"/>
    </source>
</evidence>
<evidence type="ECO:0000313" key="13">
    <source>
        <dbReference type="Proteomes" id="UP000665025"/>
    </source>
</evidence>
<feature type="domain" description="TonB-dependent receptor-like beta-barrel" evidence="10">
    <location>
        <begin position="425"/>
        <end position="936"/>
    </location>
</feature>
<reference evidence="12 13" key="1">
    <citation type="submission" date="2021-03" db="EMBL/GenBank/DDBJ databases">
        <title>Complete Genome of Pseudoalteromonas viridis Strain BBR56, a new biocontrol bacterial candidate.</title>
        <authorList>
            <person name="Handayani D.P."/>
            <person name="Isnansetyo A."/>
            <person name="Istiqomah I."/>
            <person name="Jumina J."/>
        </authorList>
    </citation>
    <scope>NUCLEOTIDE SEQUENCE [LARGE SCALE GENOMIC DNA]</scope>
    <source>
        <strain evidence="12 13">BBR56</strain>
    </source>
</reference>
<keyword evidence="12" id="KW-0675">Receptor</keyword>
<dbReference type="InterPro" id="IPR036942">
    <property type="entry name" value="Beta-barrel_TonB_sf"/>
</dbReference>
<dbReference type="InterPro" id="IPR000531">
    <property type="entry name" value="Beta-barrel_TonB"/>
</dbReference>
<dbReference type="Pfam" id="PF07715">
    <property type="entry name" value="Plug"/>
    <property type="match status" value="1"/>
</dbReference>
<keyword evidence="6 8" id="KW-0472">Membrane</keyword>
<dbReference type="InterPro" id="IPR012910">
    <property type="entry name" value="Plug_dom"/>
</dbReference>
<evidence type="ECO:0000256" key="9">
    <source>
        <dbReference type="RuleBase" id="RU003357"/>
    </source>
</evidence>
<comment type="subcellular location">
    <subcellularLocation>
        <location evidence="1 8">Cell outer membrane</location>
        <topology evidence="1 8">Multi-pass membrane protein</topology>
    </subcellularLocation>
</comment>